<protein>
    <submittedName>
        <fullName evidence="2">Uncharacterized protein</fullName>
    </submittedName>
</protein>
<dbReference type="EMBL" id="JACVVK020000333">
    <property type="protein sequence ID" value="KAK7478124.1"/>
    <property type="molecule type" value="Genomic_DNA"/>
</dbReference>
<reference evidence="2 3" key="1">
    <citation type="journal article" date="2023" name="Sci. Data">
        <title>Genome assembly of the Korean intertidal mud-creeper Batillaria attramentaria.</title>
        <authorList>
            <person name="Patra A.K."/>
            <person name="Ho P.T."/>
            <person name="Jun S."/>
            <person name="Lee S.J."/>
            <person name="Kim Y."/>
            <person name="Won Y.J."/>
        </authorList>
    </citation>
    <scope>NUCLEOTIDE SEQUENCE [LARGE SCALE GENOMIC DNA]</scope>
    <source>
        <strain evidence="2">Wonlab-2016</strain>
    </source>
</reference>
<evidence type="ECO:0000313" key="2">
    <source>
        <dbReference type="EMBL" id="KAK7478124.1"/>
    </source>
</evidence>
<sequence length="101" mass="11478">MAKTEVQTHTAPVLDHAGQVENCAIDADYEELKCRNKIAVGDLRHRERVFAWGYISVAILKRARFPPHTIYLSAERKPPHLGSFHTDKKERTPVPVEESDS</sequence>
<gene>
    <name evidence="2" type="ORF">BaRGS_00030659</name>
</gene>
<evidence type="ECO:0000313" key="3">
    <source>
        <dbReference type="Proteomes" id="UP001519460"/>
    </source>
</evidence>
<evidence type="ECO:0000256" key="1">
    <source>
        <dbReference type="SAM" id="MobiDB-lite"/>
    </source>
</evidence>
<organism evidence="2 3">
    <name type="scientific">Batillaria attramentaria</name>
    <dbReference type="NCBI Taxonomy" id="370345"/>
    <lineage>
        <taxon>Eukaryota</taxon>
        <taxon>Metazoa</taxon>
        <taxon>Spiralia</taxon>
        <taxon>Lophotrochozoa</taxon>
        <taxon>Mollusca</taxon>
        <taxon>Gastropoda</taxon>
        <taxon>Caenogastropoda</taxon>
        <taxon>Sorbeoconcha</taxon>
        <taxon>Cerithioidea</taxon>
        <taxon>Batillariidae</taxon>
        <taxon>Batillaria</taxon>
    </lineage>
</organism>
<keyword evidence="3" id="KW-1185">Reference proteome</keyword>
<name>A0ABD0JTV2_9CAEN</name>
<dbReference type="Proteomes" id="UP001519460">
    <property type="component" value="Unassembled WGS sequence"/>
</dbReference>
<proteinExistence type="predicted"/>
<dbReference type="AlphaFoldDB" id="A0ABD0JTV2"/>
<feature type="region of interest" description="Disordered" evidence="1">
    <location>
        <begin position="76"/>
        <end position="101"/>
    </location>
</feature>
<comment type="caution">
    <text evidence="2">The sequence shown here is derived from an EMBL/GenBank/DDBJ whole genome shotgun (WGS) entry which is preliminary data.</text>
</comment>
<accession>A0ABD0JTV2</accession>